<dbReference type="Proteomes" id="UP000247702">
    <property type="component" value="Unassembled WGS sequence"/>
</dbReference>
<evidence type="ECO:0000313" key="2">
    <source>
        <dbReference type="EMBL" id="GBB94254.1"/>
    </source>
</evidence>
<keyword evidence="1" id="KW-0472">Membrane</keyword>
<sequence length="87" mass="10390">MDRENEPMSETDILPSVDVVKKGWKKHDRNFLSSSVIFVIIPNTYLFLCLFFLLLIVKPAQKTHSRYRRATRCCRWEKKTNHGRTYD</sequence>
<accession>A0A2Z6R8V9</accession>
<organism evidence="2 3">
    <name type="scientific">Rhizophagus clarus</name>
    <dbReference type="NCBI Taxonomy" id="94130"/>
    <lineage>
        <taxon>Eukaryota</taxon>
        <taxon>Fungi</taxon>
        <taxon>Fungi incertae sedis</taxon>
        <taxon>Mucoromycota</taxon>
        <taxon>Glomeromycotina</taxon>
        <taxon>Glomeromycetes</taxon>
        <taxon>Glomerales</taxon>
        <taxon>Glomeraceae</taxon>
        <taxon>Rhizophagus</taxon>
    </lineage>
</organism>
<evidence type="ECO:0000256" key="1">
    <source>
        <dbReference type="SAM" id="Phobius"/>
    </source>
</evidence>
<keyword evidence="1" id="KW-0812">Transmembrane</keyword>
<dbReference type="EMBL" id="BEXD01001469">
    <property type="protein sequence ID" value="GBB94254.1"/>
    <property type="molecule type" value="Genomic_DNA"/>
</dbReference>
<gene>
    <name evidence="2" type="ORF">RclHR1_02320009</name>
</gene>
<dbReference type="AlphaFoldDB" id="A0A2Z6R8V9"/>
<evidence type="ECO:0000313" key="3">
    <source>
        <dbReference type="Proteomes" id="UP000247702"/>
    </source>
</evidence>
<protein>
    <submittedName>
        <fullName evidence="2">Uncharacterized protein</fullName>
    </submittedName>
</protein>
<reference evidence="2 3" key="1">
    <citation type="submission" date="2017-11" db="EMBL/GenBank/DDBJ databases">
        <title>The genome of Rhizophagus clarus HR1 reveals common genetic basis of auxotrophy among arbuscular mycorrhizal fungi.</title>
        <authorList>
            <person name="Kobayashi Y."/>
        </authorList>
    </citation>
    <scope>NUCLEOTIDE SEQUENCE [LARGE SCALE GENOMIC DNA]</scope>
    <source>
        <strain evidence="2 3">HR1</strain>
    </source>
</reference>
<feature type="transmembrane region" description="Helical" evidence="1">
    <location>
        <begin position="31"/>
        <end position="57"/>
    </location>
</feature>
<keyword evidence="3" id="KW-1185">Reference proteome</keyword>
<name>A0A2Z6R8V9_9GLOM</name>
<proteinExistence type="predicted"/>
<comment type="caution">
    <text evidence="2">The sequence shown here is derived from an EMBL/GenBank/DDBJ whole genome shotgun (WGS) entry which is preliminary data.</text>
</comment>
<keyword evidence="1" id="KW-1133">Transmembrane helix</keyword>